<dbReference type="NCBIfam" id="TIGR00283">
    <property type="entry name" value="arch_pth2"/>
    <property type="match status" value="1"/>
</dbReference>
<dbReference type="PANTHER" id="PTHR12649:SF11">
    <property type="entry name" value="PEPTIDYL-TRNA HYDROLASE 2, MITOCHONDRIAL"/>
    <property type="match status" value="1"/>
</dbReference>
<dbReference type="NCBIfam" id="NF003314">
    <property type="entry name" value="PRK04322.1"/>
    <property type="match status" value="1"/>
</dbReference>
<dbReference type="FunFam" id="3.40.1490.10:FF:000001">
    <property type="entry name" value="Peptidyl-tRNA hydrolase 2"/>
    <property type="match status" value="1"/>
</dbReference>
<dbReference type="Pfam" id="PF01981">
    <property type="entry name" value="PTH2"/>
    <property type="match status" value="1"/>
</dbReference>
<dbReference type="InterPro" id="IPR002833">
    <property type="entry name" value="PTH2"/>
</dbReference>
<dbReference type="Gene3D" id="3.40.1490.10">
    <property type="entry name" value="Bit1"/>
    <property type="match status" value="1"/>
</dbReference>
<evidence type="ECO:0000256" key="2">
    <source>
        <dbReference type="ARBA" id="ARBA00022801"/>
    </source>
</evidence>
<comment type="caution">
    <text evidence="5">The sequence shown here is derived from an EMBL/GenBank/DDBJ whole genome shotgun (WGS) entry which is preliminary data.</text>
</comment>
<dbReference type="GO" id="GO:0004045">
    <property type="term" value="F:peptidyl-tRNA hydrolase activity"/>
    <property type="evidence" value="ECO:0007669"/>
    <property type="project" value="UniProtKB-EC"/>
</dbReference>
<comment type="catalytic activity">
    <reaction evidence="4">
        <text>an N-acyl-L-alpha-aminoacyl-tRNA + H2O = an N-acyl-L-amino acid + a tRNA + H(+)</text>
        <dbReference type="Rhea" id="RHEA:54448"/>
        <dbReference type="Rhea" id="RHEA-COMP:10123"/>
        <dbReference type="Rhea" id="RHEA-COMP:13883"/>
        <dbReference type="ChEBI" id="CHEBI:15377"/>
        <dbReference type="ChEBI" id="CHEBI:15378"/>
        <dbReference type="ChEBI" id="CHEBI:59874"/>
        <dbReference type="ChEBI" id="CHEBI:78442"/>
        <dbReference type="ChEBI" id="CHEBI:138191"/>
        <dbReference type="EC" id="3.1.1.29"/>
    </reaction>
</comment>
<comment type="similarity">
    <text evidence="3">Belongs to the PTH2 family.</text>
</comment>
<dbReference type="PANTHER" id="PTHR12649">
    <property type="entry name" value="PEPTIDYL-TRNA HYDROLASE 2"/>
    <property type="match status" value="1"/>
</dbReference>
<organism evidence="5 6">
    <name type="scientific">Diploptera punctata</name>
    <name type="common">Pacific beetle cockroach</name>
    <dbReference type="NCBI Taxonomy" id="6984"/>
    <lineage>
        <taxon>Eukaryota</taxon>
        <taxon>Metazoa</taxon>
        <taxon>Ecdysozoa</taxon>
        <taxon>Arthropoda</taxon>
        <taxon>Hexapoda</taxon>
        <taxon>Insecta</taxon>
        <taxon>Pterygota</taxon>
        <taxon>Neoptera</taxon>
        <taxon>Polyneoptera</taxon>
        <taxon>Dictyoptera</taxon>
        <taxon>Blattodea</taxon>
        <taxon>Blaberoidea</taxon>
        <taxon>Blaberidae</taxon>
        <taxon>Diplopterinae</taxon>
        <taxon>Diploptera</taxon>
    </lineage>
</organism>
<reference evidence="5" key="1">
    <citation type="journal article" date="2023" name="IScience">
        <title>Live-bearing cockroach genome reveals convergent evolutionary mechanisms linked to viviparity in insects and beyond.</title>
        <authorList>
            <person name="Fouks B."/>
            <person name="Harrison M.C."/>
            <person name="Mikhailova A.A."/>
            <person name="Marchal E."/>
            <person name="English S."/>
            <person name="Carruthers M."/>
            <person name="Jennings E.C."/>
            <person name="Chiamaka E.L."/>
            <person name="Frigard R.A."/>
            <person name="Pippel M."/>
            <person name="Attardo G.M."/>
            <person name="Benoit J.B."/>
            <person name="Bornberg-Bauer E."/>
            <person name="Tobe S.S."/>
        </authorList>
    </citation>
    <scope>NUCLEOTIDE SEQUENCE</scope>
    <source>
        <strain evidence="5">Stay&amp;Tobe</strain>
    </source>
</reference>
<protein>
    <recommendedName>
        <fullName evidence="1">peptidyl-tRNA hydrolase</fullName>
        <ecNumber evidence="1">3.1.1.29</ecNumber>
    </recommendedName>
</protein>
<accession>A0AAD8E614</accession>
<evidence type="ECO:0000313" key="6">
    <source>
        <dbReference type="Proteomes" id="UP001233999"/>
    </source>
</evidence>
<keyword evidence="6" id="KW-1185">Reference proteome</keyword>
<keyword evidence="2" id="KW-0378">Hydrolase</keyword>
<dbReference type="SUPFAM" id="SSF102462">
    <property type="entry name" value="Peptidyl-tRNA hydrolase II"/>
    <property type="match status" value="1"/>
</dbReference>
<evidence type="ECO:0000256" key="4">
    <source>
        <dbReference type="ARBA" id="ARBA00048707"/>
    </source>
</evidence>
<evidence type="ECO:0000256" key="1">
    <source>
        <dbReference type="ARBA" id="ARBA00013260"/>
    </source>
</evidence>
<evidence type="ECO:0000256" key="3">
    <source>
        <dbReference type="ARBA" id="ARBA00038050"/>
    </source>
</evidence>
<proteinExistence type="inferred from homology"/>
<sequence length="124" mass="13293">MGDGNLSTKLVLVARTDLGMSKGKLASQCAHAAVDCYQKALQTTPQIVKMWELMGQPKIVVRADEDGDECLLQLHEKAKKVGLTTAVVRDAGRTQIESGTVTVVGIGPGKVKLVDQVTKHLKLL</sequence>
<dbReference type="Proteomes" id="UP001233999">
    <property type="component" value="Unassembled WGS sequence"/>
</dbReference>
<dbReference type="EMBL" id="JASPKZ010008869">
    <property type="protein sequence ID" value="KAJ9578590.1"/>
    <property type="molecule type" value="Genomic_DNA"/>
</dbReference>
<name>A0AAD8E614_DIPPU</name>
<dbReference type="CDD" id="cd02430">
    <property type="entry name" value="PTH2"/>
    <property type="match status" value="1"/>
</dbReference>
<reference evidence="5" key="2">
    <citation type="submission" date="2023-05" db="EMBL/GenBank/DDBJ databases">
        <authorList>
            <person name="Fouks B."/>
        </authorList>
    </citation>
    <scope>NUCLEOTIDE SEQUENCE</scope>
    <source>
        <strain evidence="5">Stay&amp;Tobe</strain>
        <tissue evidence="5">Testes</tissue>
    </source>
</reference>
<dbReference type="InterPro" id="IPR023476">
    <property type="entry name" value="Pep_tRNA_hydro_II_dom_sf"/>
</dbReference>
<evidence type="ECO:0000313" key="5">
    <source>
        <dbReference type="EMBL" id="KAJ9578590.1"/>
    </source>
</evidence>
<gene>
    <name evidence="5" type="ORF">L9F63_005192</name>
</gene>
<dbReference type="EC" id="3.1.1.29" evidence="1"/>
<dbReference type="GO" id="GO:0005829">
    <property type="term" value="C:cytosol"/>
    <property type="evidence" value="ECO:0007669"/>
    <property type="project" value="TreeGrafter"/>
</dbReference>
<dbReference type="AlphaFoldDB" id="A0AAD8E614"/>